<reference evidence="5" key="1">
    <citation type="submission" date="2016-04" db="UniProtKB">
        <authorList>
            <consortium name="WormBaseParasite"/>
        </authorList>
    </citation>
    <scope>IDENTIFICATION</scope>
</reference>
<evidence type="ECO:0000256" key="1">
    <source>
        <dbReference type="SAM" id="Phobius"/>
    </source>
</evidence>
<dbReference type="AlphaFoldDB" id="A0A158QI17"/>
<keyword evidence="1" id="KW-1133">Transmembrane helix</keyword>
<reference evidence="3 4" key="2">
    <citation type="submission" date="2018-11" db="EMBL/GenBank/DDBJ databases">
        <authorList>
            <consortium name="Pathogen Informatics"/>
        </authorList>
    </citation>
    <scope>NUCLEOTIDE SEQUENCE [LARGE SCALE GENOMIC DNA]</scope>
</reference>
<dbReference type="EMBL" id="UZAE01012306">
    <property type="protein sequence ID" value="VDO04476.1"/>
    <property type="molecule type" value="Genomic_DNA"/>
</dbReference>
<keyword evidence="4" id="KW-1185">Reference proteome</keyword>
<evidence type="ECO:0000313" key="4">
    <source>
        <dbReference type="Proteomes" id="UP000278807"/>
    </source>
</evidence>
<keyword evidence="2" id="KW-0732">Signal</keyword>
<dbReference type="STRING" id="102285.A0A158QI17"/>
<accession>A0A158QI17</accession>
<dbReference type="OrthoDB" id="6140671at2759"/>
<organism evidence="5">
    <name type="scientific">Rodentolepis nana</name>
    <name type="common">Dwarf tapeworm</name>
    <name type="synonym">Hymenolepis nana</name>
    <dbReference type="NCBI Taxonomy" id="102285"/>
    <lineage>
        <taxon>Eukaryota</taxon>
        <taxon>Metazoa</taxon>
        <taxon>Spiralia</taxon>
        <taxon>Lophotrochozoa</taxon>
        <taxon>Platyhelminthes</taxon>
        <taxon>Cestoda</taxon>
        <taxon>Eucestoda</taxon>
        <taxon>Cyclophyllidea</taxon>
        <taxon>Hymenolepididae</taxon>
        <taxon>Rodentolepis</taxon>
    </lineage>
</organism>
<dbReference type="WBParaSite" id="HNAJ_0000850301-mRNA-1">
    <property type="protein sequence ID" value="HNAJ_0000850301-mRNA-1"/>
    <property type="gene ID" value="HNAJ_0000850301"/>
</dbReference>
<proteinExistence type="predicted"/>
<gene>
    <name evidence="3" type="ORF">HNAJ_LOCUS8499</name>
</gene>
<protein>
    <submittedName>
        <fullName evidence="5">Conserved plasma membrane protein</fullName>
    </submittedName>
</protein>
<feature type="signal peptide" evidence="2">
    <location>
        <begin position="1"/>
        <end position="17"/>
    </location>
</feature>
<evidence type="ECO:0000313" key="5">
    <source>
        <dbReference type="WBParaSite" id="HNAJ_0000850301-mRNA-1"/>
    </source>
</evidence>
<dbReference type="Gene3D" id="1.20.140.150">
    <property type="match status" value="1"/>
</dbReference>
<feature type="chain" id="PRO_5043135399" evidence="2">
    <location>
        <begin position="18"/>
        <end position="224"/>
    </location>
</feature>
<feature type="transmembrane region" description="Helical" evidence="1">
    <location>
        <begin position="23"/>
        <end position="42"/>
    </location>
</feature>
<name>A0A158QI17_RODNA</name>
<feature type="transmembrane region" description="Helical" evidence="1">
    <location>
        <begin position="54"/>
        <end position="77"/>
    </location>
</feature>
<keyword evidence="1" id="KW-0472">Membrane</keyword>
<evidence type="ECO:0000313" key="3">
    <source>
        <dbReference type="EMBL" id="VDO04476.1"/>
    </source>
</evidence>
<sequence>MILVLYFLLYGQPAAESTIACGLQVFIGILLTISMVTFGINSQNRRWMMRPDQMFLSWSFGFLLLSAIASFISASFLCCVSYTDRAAQREVEHYEAIEGQLGGRSLAGGGTYLSGRAGPSTLFTRSAYASQPHVGGGVVLNVPSLGNAPAQTVEIGNNNFYSGNGPNGSQLIPLQEEPPVGNEGAFSDQASGMYAHHSLVRGQYLGATTSTHSLLYGYRREQEQ</sequence>
<dbReference type="Proteomes" id="UP000278807">
    <property type="component" value="Unassembled WGS sequence"/>
</dbReference>
<evidence type="ECO:0000256" key="2">
    <source>
        <dbReference type="SAM" id="SignalP"/>
    </source>
</evidence>
<keyword evidence="1" id="KW-0812">Transmembrane</keyword>